<reference evidence="3 4" key="1">
    <citation type="submission" date="2014-02" db="EMBL/GenBank/DDBJ databases">
        <title>The genome announcement of Streptomyces toyocaensis NRRL15009.</title>
        <authorList>
            <person name="Hong H.-J."/>
            <person name="Kwun M.J."/>
        </authorList>
    </citation>
    <scope>NUCLEOTIDE SEQUENCE [LARGE SCALE GENOMIC DNA]</scope>
    <source>
        <strain evidence="3 4">NRRL 15009</strain>
    </source>
</reference>
<accession>A0A081XX88</accession>
<gene>
    <name evidence="3" type="ORF">BU52_06950</name>
</gene>
<organism evidence="3 4">
    <name type="scientific">Streptomyces toyocaensis</name>
    <dbReference type="NCBI Taxonomy" id="55952"/>
    <lineage>
        <taxon>Bacteria</taxon>
        <taxon>Bacillati</taxon>
        <taxon>Actinomycetota</taxon>
        <taxon>Actinomycetes</taxon>
        <taxon>Kitasatosporales</taxon>
        <taxon>Streptomycetaceae</taxon>
        <taxon>Streptomyces</taxon>
    </lineage>
</organism>
<dbReference type="EMBL" id="JFCB01000003">
    <property type="protein sequence ID" value="KES08161.1"/>
    <property type="molecule type" value="Genomic_DNA"/>
</dbReference>
<dbReference type="STRING" id="55952.BU52_06950"/>
<protein>
    <recommendedName>
        <fullName evidence="2">Trypsin-co-occurring domain-containing protein</fullName>
    </recommendedName>
</protein>
<proteinExistence type="predicted"/>
<dbReference type="Proteomes" id="UP000028341">
    <property type="component" value="Unassembled WGS sequence"/>
</dbReference>
<dbReference type="Pfam" id="PF19493">
    <property type="entry name" value="Trypco1"/>
    <property type="match status" value="1"/>
</dbReference>
<dbReference type="NCBIfam" id="NF041216">
    <property type="entry name" value="CU044_2847_fam"/>
    <property type="match status" value="1"/>
</dbReference>
<sequence>MSPTRDVELADGTPVRFLLAPAAGATPAEPDDDLPEGMGRAVPVARGTRSVAHFAAGALRGALSPLGPLIQEVHDAATAVPDPPAELSVTFGVQIGQDLKLGVVGGTGQAHLTVTATWRPDPGPGATPAAE</sequence>
<dbReference type="OrthoDB" id="3874259at2"/>
<evidence type="ECO:0000259" key="2">
    <source>
        <dbReference type="Pfam" id="PF19493"/>
    </source>
</evidence>
<name>A0A081XX88_STRTO</name>
<dbReference type="InterPro" id="IPR045794">
    <property type="entry name" value="Trypco1"/>
</dbReference>
<keyword evidence="4" id="KW-1185">Reference proteome</keyword>
<feature type="region of interest" description="Disordered" evidence="1">
    <location>
        <begin position="21"/>
        <end position="40"/>
    </location>
</feature>
<dbReference type="AlphaFoldDB" id="A0A081XX88"/>
<evidence type="ECO:0000313" key="4">
    <source>
        <dbReference type="Proteomes" id="UP000028341"/>
    </source>
</evidence>
<evidence type="ECO:0000256" key="1">
    <source>
        <dbReference type="SAM" id="MobiDB-lite"/>
    </source>
</evidence>
<evidence type="ECO:0000313" key="3">
    <source>
        <dbReference type="EMBL" id="KES08161.1"/>
    </source>
</evidence>
<dbReference type="RefSeq" id="WP_037929790.1">
    <property type="nucleotide sequence ID" value="NZ_JBFADL010000001.1"/>
</dbReference>
<comment type="caution">
    <text evidence="3">The sequence shown here is derived from an EMBL/GenBank/DDBJ whole genome shotgun (WGS) entry which is preliminary data.</text>
</comment>
<feature type="domain" description="Trypsin-co-occurring" evidence="2">
    <location>
        <begin position="8"/>
        <end position="119"/>
    </location>
</feature>
<dbReference type="eggNOG" id="ENOG5032M1J">
    <property type="taxonomic scope" value="Bacteria"/>
</dbReference>